<dbReference type="OrthoDB" id="8480699at2"/>
<evidence type="ECO:0000313" key="2">
    <source>
        <dbReference type="EMBL" id="TDR33957.1"/>
    </source>
</evidence>
<dbReference type="AlphaFoldDB" id="A0A8B4QEY6"/>
<name>A0A8B4QEY6_9BACL</name>
<dbReference type="Proteomes" id="UP000294641">
    <property type="component" value="Unassembled WGS sequence"/>
</dbReference>
<keyword evidence="4" id="KW-1185">Reference proteome</keyword>
<dbReference type="EMBL" id="UGNP01000001">
    <property type="protein sequence ID" value="STX11199.1"/>
    <property type="molecule type" value="Genomic_DNA"/>
</dbReference>
<evidence type="ECO:0000313" key="3">
    <source>
        <dbReference type="Proteomes" id="UP000254330"/>
    </source>
</evidence>
<dbReference type="RefSeq" id="WP_109350698.1">
    <property type="nucleotide sequence ID" value="NZ_BJUE01000050.1"/>
</dbReference>
<gene>
    <name evidence="2" type="ORF">DFR61_1459</name>
    <name evidence="1" type="ORF">NCTC10597_03009</name>
</gene>
<evidence type="ECO:0000313" key="1">
    <source>
        <dbReference type="EMBL" id="STX11199.1"/>
    </source>
</evidence>
<dbReference type="EMBL" id="SNZG01000045">
    <property type="protein sequence ID" value="TDR33957.1"/>
    <property type="molecule type" value="Genomic_DNA"/>
</dbReference>
<protein>
    <submittedName>
        <fullName evidence="1">Uncharacterized protein</fullName>
    </submittedName>
</protein>
<reference evidence="2 4" key="2">
    <citation type="submission" date="2019-03" db="EMBL/GenBank/DDBJ databases">
        <title>Genomic Encyclopedia of Type Strains, Phase IV (KMG-IV): sequencing the most valuable type-strain genomes for metagenomic binning, comparative biology and taxonomic classification.</title>
        <authorList>
            <person name="Goeker M."/>
        </authorList>
    </citation>
    <scope>NUCLEOTIDE SEQUENCE [LARGE SCALE GENOMIC DNA]</scope>
    <source>
        <strain evidence="2 4">DSM 20580</strain>
    </source>
</reference>
<evidence type="ECO:0000313" key="4">
    <source>
        <dbReference type="Proteomes" id="UP000294641"/>
    </source>
</evidence>
<dbReference type="Proteomes" id="UP000254330">
    <property type="component" value="Unassembled WGS sequence"/>
</dbReference>
<sequence length="108" mass="12854">METTSFYRQTMASTYATRKFFEKVTTDLQTQLREWDAEVCVEVEKWRQYVVKVTFENRLYRMNLTKNEIELYQHESPFALDRLILDALIKQGLTLKQPAGNYLDAVYA</sequence>
<comment type="caution">
    <text evidence="1">The sequence shown here is derived from an EMBL/GenBank/DDBJ whole genome shotgun (WGS) entry which is preliminary data.</text>
</comment>
<reference evidence="1 3" key="1">
    <citation type="submission" date="2018-06" db="EMBL/GenBank/DDBJ databases">
        <authorList>
            <consortium name="Pathogen Informatics"/>
            <person name="Doyle S."/>
        </authorList>
    </citation>
    <scope>NUCLEOTIDE SEQUENCE [LARGE SCALE GENOMIC DNA]</scope>
    <source>
        <strain evidence="1 3">NCTC10597</strain>
    </source>
</reference>
<accession>A0A8B4QEY6</accession>
<organism evidence="1 3">
    <name type="scientific">Kurthia zopfii</name>
    <dbReference type="NCBI Taxonomy" id="1650"/>
    <lineage>
        <taxon>Bacteria</taxon>
        <taxon>Bacillati</taxon>
        <taxon>Bacillota</taxon>
        <taxon>Bacilli</taxon>
        <taxon>Bacillales</taxon>
        <taxon>Caryophanaceae</taxon>
        <taxon>Kurthia</taxon>
    </lineage>
</organism>
<proteinExistence type="predicted"/>